<dbReference type="GO" id="GO:0008658">
    <property type="term" value="F:penicillin binding"/>
    <property type="evidence" value="ECO:0007669"/>
    <property type="project" value="InterPro"/>
</dbReference>
<dbReference type="InterPro" id="IPR050515">
    <property type="entry name" value="Beta-lactam/transpept"/>
</dbReference>
<dbReference type="Gene3D" id="3.40.710.10">
    <property type="entry name" value="DD-peptidase/beta-lactamase superfamily"/>
    <property type="match status" value="1"/>
</dbReference>
<proteinExistence type="predicted"/>
<dbReference type="CDD" id="cd06575">
    <property type="entry name" value="PASTA_Pbp2x-like_2"/>
    <property type="match status" value="1"/>
</dbReference>
<keyword evidence="2" id="KW-0378">Hydrolase</keyword>
<dbReference type="GO" id="GO:0051301">
    <property type="term" value="P:cell division"/>
    <property type="evidence" value="ECO:0007669"/>
    <property type="project" value="UniProtKB-KW"/>
</dbReference>
<dbReference type="Pfam" id="PF03717">
    <property type="entry name" value="PBP_dimer"/>
    <property type="match status" value="1"/>
</dbReference>
<organism evidence="5 6">
    <name type="scientific">Hallella colorans</name>
    <dbReference type="NCBI Taxonomy" id="1703337"/>
    <lineage>
        <taxon>Bacteria</taxon>
        <taxon>Pseudomonadati</taxon>
        <taxon>Bacteroidota</taxon>
        <taxon>Bacteroidia</taxon>
        <taxon>Bacteroidales</taxon>
        <taxon>Prevotellaceae</taxon>
        <taxon>Hallella</taxon>
    </lineage>
</organism>
<reference evidence="5 6" key="1">
    <citation type="submission" date="2018-05" db="EMBL/GenBank/DDBJ databases">
        <title>Genomic Encyclopedia of Type Strains, Phase IV (KMG-IV): sequencing the most valuable type-strain genomes for metagenomic binning, comparative biology and taxonomic classification.</title>
        <authorList>
            <person name="Goeker M."/>
        </authorList>
    </citation>
    <scope>NUCLEOTIDE SEQUENCE [LARGE SCALE GENOMIC DNA]</scope>
    <source>
        <strain evidence="5 6">DSM 100333</strain>
    </source>
</reference>
<dbReference type="GO" id="GO:0005886">
    <property type="term" value="C:plasma membrane"/>
    <property type="evidence" value="ECO:0007669"/>
    <property type="project" value="TreeGrafter"/>
</dbReference>
<comment type="subcellular location">
    <subcellularLocation>
        <location evidence="1">Membrane</location>
    </subcellularLocation>
</comment>
<protein>
    <submittedName>
        <fullName evidence="5">Cell division protein FtsI (Penicillin-binding protein 3)</fullName>
    </submittedName>
</protein>
<dbReference type="InterPro" id="IPR036138">
    <property type="entry name" value="PBP_dimer_sf"/>
</dbReference>
<keyword evidence="2" id="KW-0645">Protease</keyword>
<dbReference type="InterPro" id="IPR001460">
    <property type="entry name" value="PCN-bd_Tpept"/>
</dbReference>
<dbReference type="InterPro" id="IPR012338">
    <property type="entry name" value="Beta-lactam/transpept-like"/>
</dbReference>
<evidence type="ECO:0000313" key="6">
    <source>
        <dbReference type="Proteomes" id="UP000245870"/>
    </source>
</evidence>
<dbReference type="Proteomes" id="UP000245870">
    <property type="component" value="Unassembled WGS sequence"/>
</dbReference>
<dbReference type="SUPFAM" id="SSF56601">
    <property type="entry name" value="beta-lactamase/transpeptidase-like"/>
    <property type="match status" value="1"/>
</dbReference>
<evidence type="ECO:0000313" key="5">
    <source>
        <dbReference type="EMBL" id="PVX54821.1"/>
    </source>
</evidence>
<gene>
    <name evidence="5" type="ORF">C7379_10848</name>
</gene>
<dbReference type="Gene3D" id="3.90.1310.10">
    <property type="entry name" value="Penicillin-binding protein 2a (Domain 2)"/>
    <property type="match status" value="1"/>
</dbReference>
<dbReference type="Pfam" id="PF03793">
    <property type="entry name" value="PASTA"/>
    <property type="match status" value="1"/>
</dbReference>
<dbReference type="GO" id="GO:0004180">
    <property type="term" value="F:carboxypeptidase activity"/>
    <property type="evidence" value="ECO:0007669"/>
    <property type="project" value="UniProtKB-KW"/>
</dbReference>
<dbReference type="AlphaFoldDB" id="A0A2U0UB18"/>
<keyword evidence="5" id="KW-0132">Cell division</keyword>
<dbReference type="SUPFAM" id="SSF56519">
    <property type="entry name" value="Penicillin binding protein dimerisation domain"/>
    <property type="match status" value="1"/>
</dbReference>
<evidence type="ECO:0000256" key="3">
    <source>
        <dbReference type="ARBA" id="ARBA00023136"/>
    </source>
</evidence>
<sequence length="722" mass="79404">MSKFDYNKIMPRYSAIAVLMTLVAIAVVGKAAYVMTAKRDYWLKVANRVKKDSVEVIPTRGNILSCDGQLLASSLPEFKIYMDFKPLKDTGTDSLWEAKIDSICMGLNHIFPERSAAEFKASLEKGRREEKRHWPIWPNRIDYNTFSQVKQLPVLNLSKNKSGFHWEELNARERPYGTLAGRTVGDMYAAMNGGRTPRCGLELSYDSLLRGTTGIKHRRKVLNRYLDIVDTPPIAGADIVTTIDVSMQDLAERAVIDELKEINGNVGVAIVMEVKTGDVKAIVNMEKCVDGEYREIKNHAVSDLLEPGSVFKPVSIMTALEDGMCDTNKVVDTGGGIWPMYGREMKDHNWRRGGYGTMTLPKTLKVSSNIGVSRIIDEYYHANPEKFVRGVYRSGITADLHIPIVGATHGKVRMPKKNKRGEWVNWSNTALPWMSIGYESQIPPISTLTFYNAIANDGKMMQPRFVKAAVKDGKILQEFPPQVVEGHEQIASPRVIKLMQEMLRKVVSEGLGRKAGSEAFGVAGKTGTAQISQGAAGYKSGRVNYLLSFAGYFPADAPRYSCIVCIQKSGLPASGGGMSGVVFHNIAEGIMAHDIRFDVADARDSLSMPIPDVKDGNVLSADYVLSHLGIKTNTNFSSGSATKTPVWGKVKKCADHVSLVKQKTVGKKCVPNVIGMGARDAVYLIESRGATCRIKGRGKVVAQSLPVGHYIKKGDVCVLTLE</sequence>
<dbReference type="GO" id="GO:0071555">
    <property type="term" value="P:cell wall organization"/>
    <property type="evidence" value="ECO:0007669"/>
    <property type="project" value="TreeGrafter"/>
</dbReference>
<evidence type="ECO:0000256" key="1">
    <source>
        <dbReference type="ARBA" id="ARBA00004370"/>
    </source>
</evidence>
<comment type="caution">
    <text evidence="5">The sequence shown here is derived from an EMBL/GenBank/DDBJ whole genome shotgun (WGS) entry which is preliminary data.</text>
</comment>
<dbReference type="RefSeq" id="WP_116616370.1">
    <property type="nucleotide sequence ID" value="NZ_QENY01000008.1"/>
</dbReference>
<evidence type="ECO:0000256" key="2">
    <source>
        <dbReference type="ARBA" id="ARBA00022645"/>
    </source>
</evidence>
<dbReference type="SUPFAM" id="SSF54184">
    <property type="entry name" value="Penicillin-binding protein 2x (pbp-2x), c-terminal domain"/>
    <property type="match status" value="1"/>
</dbReference>
<dbReference type="InterPro" id="IPR005311">
    <property type="entry name" value="PBP_dimer"/>
</dbReference>
<keyword evidence="2" id="KW-0121">Carboxypeptidase</keyword>
<accession>A0A2U0UB18</accession>
<dbReference type="InterPro" id="IPR005543">
    <property type="entry name" value="PASTA_dom"/>
</dbReference>
<keyword evidence="6" id="KW-1185">Reference proteome</keyword>
<dbReference type="PANTHER" id="PTHR30627:SF1">
    <property type="entry name" value="PEPTIDOGLYCAN D,D-TRANSPEPTIDASE FTSI"/>
    <property type="match status" value="1"/>
</dbReference>
<dbReference type="EMBL" id="QENY01000008">
    <property type="protein sequence ID" value="PVX54821.1"/>
    <property type="molecule type" value="Genomic_DNA"/>
</dbReference>
<dbReference type="PANTHER" id="PTHR30627">
    <property type="entry name" value="PEPTIDOGLYCAN D,D-TRANSPEPTIDASE"/>
    <property type="match status" value="1"/>
</dbReference>
<keyword evidence="5" id="KW-0131">Cell cycle</keyword>
<name>A0A2U0UB18_9BACT</name>
<feature type="domain" description="PASTA" evidence="4">
    <location>
        <begin position="664"/>
        <end position="722"/>
    </location>
</feature>
<dbReference type="PROSITE" id="PS51178">
    <property type="entry name" value="PASTA"/>
    <property type="match status" value="1"/>
</dbReference>
<dbReference type="OrthoDB" id="9804124at2"/>
<evidence type="ECO:0000259" key="4">
    <source>
        <dbReference type="PROSITE" id="PS51178"/>
    </source>
</evidence>
<dbReference type="Gene3D" id="3.30.450.330">
    <property type="match status" value="1"/>
</dbReference>
<keyword evidence="3" id="KW-0472">Membrane</keyword>
<dbReference type="Pfam" id="PF00905">
    <property type="entry name" value="Transpeptidase"/>
    <property type="match status" value="1"/>
</dbReference>